<evidence type="ECO:0000256" key="5">
    <source>
        <dbReference type="ARBA" id="ARBA00022741"/>
    </source>
</evidence>
<gene>
    <name evidence="12" type="ORF">A2864_00640</name>
</gene>
<dbReference type="GO" id="GO:0005524">
    <property type="term" value="F:ATP binding"/>
    <property type="evidence" value="ECO:0007669"/>
    <property type="project" value="UniProtKB-KW"/>
</dbReference>
<dbReference type="Gene3D" id="1.10.730.10">
    <property type="entry name" value="Isoleucyl-tRNA Synthetase, Domain 1"/>
    <property type="match status" value="1"/>
</dbReference>
<keyword evidence="6 10" id="KW-0067">ATP-binding</keyword>
<dbReference type="PANTHER" id="PTHR43326">
    <property type="entry name" value="METHIONYL-TRNA SYNTHETASE"/>
    <property type="match status" value="1"/>
</dbReference>
<evidence type="ECO:0000256" key="6">
    <source>
        <dbReference type="ARBA" id="ARBA00022840"/>
    </source>
</evidence>
<comment type="function">
    <text evidence="1">Is required not only for elongation of protein synthesis but also for the initiation of all mRNA translation through initiator tRNA(fMet) aminoacylation.</text>
</comment>
<comment type="similarity">
    <text evidence="10">Belongs to the class-I aminoacyl-tRNA synthetase family.</text>
</comment>
<proteinExistence type="inferred from homology"/>
<evidence type="ECO:0000256" key="9">
    <source>
        <dbReference type="ARBA" id="ARBA00030904"/>
    </source>
</evidence>
<dbReference type="Gene3D" id="3.40.50.620">
    <property type="entry name" value="HUPs"/>
    <property type="match status" value="1"/>
</dbReference>
<dbReference type="InterPro" id="IPR023457">
    <property type="entry name" value="Met-tRNA_synth_2"/>
</dbReference>
<dbReference type="PANTHER" id="PTHR43326:SF1">
    <property type="entry name" value="METHIONINE--TRNA LIGASE, MITOCHONDRIAL"/>
    <property type="match status" value="1"/>
</dbReference>
<evidence type="ECO:0000256" key="10">
    <source>
        <dbReference type="RuleBase" id="RU363039"/>
    </source>
</evidence>
<evidence type="ECO:0000313" key="12">
    <source>
        <dbReference type="EMBL" id="OGY27980.1"/>
    </source>
</evidence>
<dbReference type="FunFam" id="2.170.220.10:FF:000002">
    <property type="entry name" value="Methionine--tRNA ligase"/>
    <property type="match status" value="1"/>
</dbReference>
<dbReference type="EC" id="6.1.1.10" evidence="2"/>
<dbReference type="AlphaFoldDB" id="A0A1G1WKR9"/>
<comment type="caution">
    <text evidence="12">The sequence shown here is derived from an EMBL/GenBank/DDBJ whole genome shotgun (WGS) entry which is preliminary data.</text>
</comment>
<dbReference type="EMBL" id="MHCV01000006">
    <property type="protein sequence ID" value="OGY27980.1"/>
    <property type="molecule type" value="Genomic_DNA"/>
</dbReference>
<keyword evidence="4 10" id="KW-0436">Ligase</keyword>
<dbReference type="CDD" id="cd00814">
    <property type="entry name" value="MetRS_core"/>
    <property type="match status" value="1"/>
</dbReference>
<dbReference type="GO" id="GO:0006431">
    <property type="term" value="P:methionyl-tRNA aminoacylation"/>
    <property type="evidence" value="ECO:0007669"/>
    <property type="project" value="InterPro"/>
</dbReference>
<evidence type="ECO:0000259" key="11">
    <source>
        <dbReference type="Pfam" id="PF09334"/>
    </source>
</evidence>
<dbReference type="Gene3D" id="2.170.220.10">
    <property type="match status" value="1"/>
</dbReference>
<feature type="domain" description="Methionyl/Leucyl tRNA synthetase" evidence="11">
    <location>
        <begin position="153"/>
        <end position="352"/>
    </location>
</feature>
<dbReference type="Proteomes" id="UP000177900">
    <property type="component" value="Unassembled WGS sequence"/>
</dbReference>
<keyword evidence="8 10" id="KW-0030">Aminoacyl-tRNA synthetase</keyword>
<dbReference type="InterPro" id="IPR014729">
    <property type="entry name" value="Rossmann-like_a/b/a_fold"/>
</dbReference>
<evidence type="ECO:0000313" key="13">
    <source>
        <dbReference type="Proteomes" id="UP000177900"/>
    </source>
</evidence>
<accession>A0A1G1WKR9</accession>
<evidence type="ECO:0000256" key="8">
    <source>
        <dbReference type="ARBA" id="ARBA00023146"/>
    </source>
</evidence>
<reference evidence="12 13" key="1">
    <citation type="journal article" date="2016" name="Nat. Commun.">
        <title>Thousands of microbial genomes shed light on interconnected biogeochemical processes in an aquifer system.</title>
        <authorList>
            <person name="Anantharaman K."/>
            <person name="Brown C.T."/>
            <person name="Hug L.A."/>
            <person name="Sharon I."/>
            <person name="Castelle C.J."/>
            <person name="Probst A.J."/>
            <person name="Thomas B.C."/>
            <person name="Singh A."/>
            <person name="Wilkins M.J."/>
            <person name="Karaoz U."/>
            <person name="Brodie E.L."/>
            <person name="Williams K.H."/>
            <person name="Hubbard S.S."/>
            <person name="Banfield J.F."/>
        </authorList>
    </citation>
    <scope>NUCLEOTIDE SEQUENCE [LARGE SCALE GENOMIC DNA]</scope>
</reference>
<sequence>MNKTKKFFVTTPIYYINDIPHIGHAYATFTADILARYHRLLGDDTFFLTGTDEHAQKTVLAAEKSGKDIQVYTNELAKKWQETWKKLGISNDDFIRTTEPRHKKIVTEIFEKIDRSGDLYKGRYEGLYCVGHEAFLKKEDLDNQGICPDHKTKPDHIVEENYFFKLSKYQGLLLKHLKENPGFVQPTERYNEVVKFIEGGLQDISVTRDTQKWGIPAPNDPSQVIYVWFDALINYISADPKWWPADLHIIGKDILRFHAVIWPAMLLSAGYKLPKKIFAHGFFTIDGQKISKSLGNVIDPIAISDKYGTDALRYYLFKEIPFGNDGDFSFNHLEEIYNADLANGLGNLVARIARLCENSNKIYPIHSGKNPFIKPASGREKRIVDYLKKLYFKDALDLIWLEISEANQLINQKRPWELLKSDKAQVEVILQNLVIKITRIALLLEPFLPETSEKIKQQFLQKKITSAAPLFPRK</sequence>
<dbReference type="InterPro" id="IPR015413">
    <property type="entry name" value="Methionyl/Leucyl_tRNA_Synth"/>
</dbReference>
<feature type="domain" description="Methionyl/Leucyl tRNA synthetase" evidence="11">
    <location>
        <begin position="8"/>
        <end position="152"/>
    </location>
</feature>
<dbReference type="PRINTS" id="PR01041">
    <property type="entry name" value="TRNASYNTHMET"/>
</dbReference>
<evidence type="ECO:0000256" key="4">
    <source>
        <dbReference type="ARBA" id="ARBA00022598"/>
    </source>
</evidence>
<name>A0A1G1WKR9_9BACT</name>
<dbReference type="InterPro" id="IPR033911">
    <property type="entry name" value="MetRS_core"/>
</dbReference>
<keyword evidence="5 10" id="KW-0547">Nucleotide-binding</keyword>
<evidence type="ECO:0000256" key="3">
    <source>
        <dbReference type="ARBA" id="ARBA00018753"/>
    </source>
</evidence>
<dbReference type="InterPro" id="IPR009080">
    <property type="entry name" value="tRNAsynth_Ia_anticodon-bd"/>
</dbReference>
<evidence type="ECO:0000256" key="7">
    <source>
        <dbReference type="ARBA" id="ARBA00022917"/>
    </source>
</evidence>
<protein>
    <recommendedName>
        <fullName evidence="3">Methionine--tRNA ligase</fullName>
        <ecNumber evidence="2">6.1.1.10</ecNumber>
    </recommendedName>
    <alternativeName>
        <fullName evidence="9">Methionyl-tRNA synthetase</fullName>
    </alternativeName>
</protein>
<evidence type="ECO:0000256" key="1">
    <source>
        <dbReference type="ARBA" id="ARBA00003314"/>
    </source>
</evidence>
<dbReference type="SUPFAM" id="SSF52374">
    <property type="entry name" value="Nucleotidylyl transferase"/>
    <property type="match status" value="1"/>
</dbReference>
<evidence type="ECO:0000256" key="2">
    <source>
        <dbReference type="ARBA" id="ARBA00012838"/>
    </source>
</evidence>
<dbReference type="SUPFAM" id="SSF47323">
    <property type="entry name" value="Anticodon-binding domain of a subclass of class I aminoacyl-tRNA synthetases"/>
    <property type="match status" value="1"/>
</dbReference>
<dbReference type="GO" id="GO:0004825">
    <property type="term" value="F:methionine-tRNA ligase activity"/>
    <property type="evidence" value="ECO:0007669"/>
    <property type="project" value="UniProtKB-EC"/>
</dbReference>
<keyword evidence="7 10" id="KW-0648">Protein biosynthesis</keyword>
<dbReference type="Pfam" id="PF09334">
    <property type="entry name" value="tRNA-synt_1g"/>
    <property type="match status" value="2"/>
</dbReference>
<organism evidence="12 13">
    <name type="scientific">Candidatus Woykebacteria bacterium RIFCSPHIGHO2_01_FULL_39_12</name>
    <dbReference type="NCBI Taxonomy" id="1802599"/>
    <lineage>
        <taxon>Bacteria</taxon>
        <taxon>Candidatus Woykeibacteriota</taxon>
    </lineage>
</organism>